<name>V5G885_BYSSN</name>
<dbReference type="EMBL" id="BAUL01000235">
    <property type="protein sequence ID" value="GAD98226.1"/>
    <property type="molecule type" value="Genomic_DNA"/>
</dbReference>
<comment type="caution">
    <text evidence="1">The sequence shown here is derived from an EMBL/GenBank/DDBJ whole genome shotgun (WGS) entry which is preliminary data.</text>
</comment>
<reference evidence="2" key="1">
    <citation type="journal article" date="2014" name="Genome Announc.">
        <title>Draft genome sequence of the formaldehyde-resistant fungus Byssochlamys spectabilis No. 5 (anamorph Paecilomyces variotii No. 5) (NBRC109023).</title>
        <authorList>
            <person name="Oka T."/>
            <person name="Ekino K."/>
            <person name="Fukuda K."/>
            <person name="Nomura Y."/>
        </authorList>
    </citation>
    <scope>NUCLEOTIDE SEQUENCE [LARGE SCALE GENOMIC DNA]</scope>
    <source>
        <strain evidence="2">No. 5 / NBRC 109023</strain>
    </source>
</reference>
<sequence>MSILQGSFDRGEGRYPEDIPSNFRYHPCYVLFQSGIPCQAWGADVLQHYGYACLAPEVLIVVVWNPAEASKVLQANGYLNTPTKTNRRVDPYWNKPPHWRGCPCWHLKTICAEVLAEALTGIYNCCGQGVLLLSAEKYNCPLPKTAEETKSMFPTLADNFGSLVTTIHNLQRAPATQYNYLCDLIISHVGIPEVWTRRFEAKVQHDLRGTRDFDIIVPNGYRDRARAQLVRNPHVFGSSRMLRSCWIKLDDSNYNVDILELRQISQENLQQNKILTIDGCRVLDPSLLLLSKRVSYEERSQGTNQDVKKDNDAEDIGFLVEYLGRQGDNMETNDDKIMEIAEGQ</sequence>
<protein>
    <submittedName>
        <fullName evidence="1">Uncharacterized protein</fullName>
    </submittedName>
</protein>
<dbReference type="Proteomes" id="UP000018001">
    <property type="component" value="Unassembled WGS sequence"/>
</dbReference>
<accession>V5G885</accession>
<organism evidence="1 2">
    <name type="scientific">Byssochlamys spectabilis (strain No. 5 / NBRC 109023)</name>
    <name type="common">Paecilomyces variotii</name>
    <dbReference type="NCBI Taxonomy" id="1356009"/>
    <lineage>
        <taxon>Eukaryota</taxon>
        <taxon>Fungi</taxon>
        <taxon>Dikarya</taxon>
        <taxon>Ascomycota</taxon>
        <taxon>Pezizomycotina</taxon>
        <taxon>Eurotiomycetes</taxon>
        <taxon>Eurotiomycetidae</taxon>
        <taxon>Eurotiales</taxon>
        <taxon>Thermoascaceae</taxon>
        <taxon>Paecilomyces</taxon>
    </lineage>
</organism>
<dbReference type="HOGENOM" id="CLU_806529_0_0_1"/>
<proteinExistence type="predicted"/>
<evidence type="ECO:0000313" key="1">
    <source>
        <dbReference type="EMBL" id="GAD98226.1"/>
    </source>
</evidence>
<evidence type="ECO:0000313" key="2">
    <source>
        <dbReference type="Proteomes" id="UP000018001"/>
    </source>
</evidence>
<dbReference type="InParanoid" id="V5G885"/>
<keyword evidence="2" id="KW-1185">Reference proteome</keyword>
<dbReference type="OrthoDB" id="5419802at2759"/>
<dbReference type="eggNOG" id="ENOG502T2IN">
    <property type="taxonomic scope" value="Eukaryota"/>
</dbReference>
<dbReference type="AlphaFoldDB" id="V5G885"/>
<gene>
    <name evidence="1" type="ORF">PVAR5_6917</name>
</gene>